<dbReference type="PANTHER" id="PTHR31793">
    <property type="entry name" value="4-HYDROXYBENZOYL-COA THIOESTERASE FAMILY MEMBER"/>
    <property type="match status" value="1"/>
</dbReference>
<comment type="caution">
    <text evidence="3">The sequence shown here is derived from an EMBL/GenBank/DDBJ whole genome shotgun (WGS) entry which is preliminary data.</text>
</comment>
<keyword evidence="4" id="KW-1185">Reference proteome</keyword>
<evidence type="ECO:0000256" key="2">
    <source>
        <dbReference type="ARBA" id="ARBA00022801"/>
    </source>
</evidence>
<dbReference type="PROSITE" id="PS01328">
    <property type="entry name" value="4HBCOA_THIOESTERASE"/>
    <property type="match status" value="1"/>
</dbReference>
<dbReference type="CDD" id="cd00586">
    <property type="entry name" value="4HBT"/>
    <property type="match status" value="1"/>
</dbReference>
<dbReference type="Pfam" id="PF13279">
    <property type="entry name" value="4HBT_2"/>
    <property type="match status" value="1"/>
</dbReference>
<evidence type="ECO:0000313" key="3">
    <source>
        <dbReference type="EMBL" id="MCE7004703.1"/>
    </source>
</evidence>
<dbReference type="PANTHER" id="PTHR31793:SF27">
    <property type="entry name" value="NOVEL THIOESTERASE SUPERFAMILY DOMAIN AND SAPOSIN A-TYPE DOMAIN CONTAINING PROTEIN (0610012H03RIK)"/>
    <property type="match status" value="1"/>
</dbReference>
<dbReference type="SUPFAM" id="SSF54637">
    <property type="entry name" value="Thioesterase/thiol ester dehydrase-isomerase"/>
    <property type="match status" value="1"/>
</dbReference>
<dbReference type="InterPro" id="IPR029069">
    <property type="entry name" value="HotDog_dom_sf"/>
</dbReference>
<evidence type="ECO:0000313" key="4">
    <source>
        <dbReference type="Proteomes" id="UP001521150"/>
    </source>
</evidence>
<dbReference type="RefSeq" id="WP_233726189.1">
    <property type="nucleotide sequence ID" value="NZ_JAJVCN010000001.1"/>
</dbReference>
<dbReference type="InterPro" id="IPR050563">
    <property type="entry name" value="4-hydroxybenzoyl-CoA_TE"/>
</dbReference>
<comment type="similarity">
    <text evidence="1">Belongs to the 4-hydroxybenzoyl-CoA thioesterase family.</text>
</comment>
<reference evidence="3 4" key="1">
    <citation type="submission" date="2021-12" db="EMBL/GenBank/DDBJ databases">
        <title>Genome sequence of Kibdelosporangium philippinense ATCC 49844.</title>
        <authorList>
            <person name="Fedorov E.A."/>
            <person name="Omeragic M."/>
            <person name="Shalygina K.F."/>
            <person name="Maclea K.S."/>
        </authorList>
    </citation>
    <scope>NUCLEOTIDE SEQUENCE [LARGE SCALE GENOMIC DNA]</scope>
    <source>
        <strain evidence="3 4">ATCC 49844</strain>
    </source>
</reference>
<dbReference type="Gene3D" id="3.10.129.10">
    <property type="entry name" value="Hotdog Thioesterase"/>
    <property type="match status" value="1"/>
</dbReference>
<keyword evidence="2" id="KW-0378">Hydrolase</keyword>
<dbReference type="Proteomes" id="UP001521150">
    <property type="component" value="Unassembled WGS sequence"/>
</dbReference>
<evidence type="ECO:0000256" key="1">
    <source>
        <dbReference type="ARBA" id="ARBA00005953"/>
    </source>
</evidence>
<dbReference type="EMBL" id="JAJVCN010000001">
    <property type="protein sequence ID" value="MCE7004703.1"/>
    <property type="molecule type" value="Genomic_DNA"/>
</dbReference>
<proteinExistence type="inferred from homology"/>
<gene>
    <name evidence="3" type="ORF">LWC34_18005</name>
</gene>
<dbReference type="InterPro" id="IPR008272">
    <property type="entry name" value="HB-CoA_thioesterase_AS"/>
</dbReference>
<name>A0ABS8ZA17_9PSEU</name>
<accession>A0ABS8ZA17</accession>
<organism evidence="3 4">
    <name type="scientific">Kibdelosporangium philippinense</name>
    <dbReference type="NCBI Taxonomy" id="211113"/>
    <lineage>
        <taxon>Bacteria</taxon>
        <taxon>Bacillati</taxon>
        <taxon>Actinomycetota</taxon>
        <taxon>Actinomycetes</taxon>
        <taxon>Pseudonocardiales</taxon>
        <taxon>Pseudonocardiaceae</taxon>
        <taxon>Kibdelosporangium</taxon>
    </lineage>
</organism>
<sequence length="150" mass="15986">MTAAPSTRVGARLQAVRRRVEHADTDASGVVHFARYAVLQETALLENLERLGVGLGVLASGGLDLVVVEATTRYRFPARYPEELSLEPVVGHLGAARARIDTTIRRLADSVELATGSLVVALTDRVTGAPCALLPALHAVLEEARSDVPR</sequence>
<protein>
    <submittedName>
        <fullName evidence="3">Acyl-CoA thioesterase</fullName>
    </submittedName>
</protein>